<feature type="region of interest" description="Disordered" evidence="3">
    <location>
        <begin position="1"/>
        <end position="38"/>
    </location>
</feature>
<evidence type="ECO:0000313" key="5">
    <source>
        <dbReference type="Proteomes" id="UP000717515"/>
    </source>
</evidence>
<dbReference type="EMBL" id="JAIFTL010000002">
    <property type="protein sequence ID" value="KAG9327650.1"/>
    <property type="molecule type" value="Genomic_DNA"/>
</dbReference>
<dbReference type="InterPro" id="IPR012890">
    <property type="entry name" value="GCFC2-like"/>
</dbReference>
<sequence length="792" mass="89546">MFTPRKNRPLRKKVDVEDEESSAAEAPLSTPAGSSTELAAPTIKAKKVKKKVASTTLSFGDEEEASRQGLIRLESEGTFKVKKSSASRRLAHSKGQEGSGSIQPPSFTSRATVGHAVSYSKEALEELRKSTLSTAPSSKSFGGDGSLVEEKFPTQLGGSTIIPDANAIHLAKKKREQRRLRNDKEEEEFISLAGGDDDTVIEQKDTRLIREEDDELDDGEADLEKVMGDKLALGSRAQRFAELKRHAARKEMLEDMDEDDEDREETREWELQLIRSAGVAPKAPKEKRSVVVHKSVAFPTVTQVPSIADIRKRLQGHLSNLQQQHAMHAAQLSQIRHEEASISLRAVEAEEDITKASSRYTFFQELRSYSRNLAAFFEEKYPELESIEQDYVSLLSSRTKVVIERRCHDTKDDLAEFANVVEDQESQGKHRKAEPQELDEFGRSVGVDPMAVRRRRRADRARRQAQRRQAQDAAAKGVQDKDGLSTDDELGAGDQAELGRALMDLDERRVNIFKEVGAEFRSLEAVKRHFQAWKTEYPKDYNKAYGGLLLPLVFDFFVRQETCLWNPLRVSDDISTQAWHEAVSSYTVVHASASRMHSDSDSDQDEDGEEDMDKDLMSKVVAKSLCPKITRFLSAKGVDLYSSKQTRCLKAILDQLLDYVDKKDKKMDQLLKATTQTILETARAHRDQFVEAAQPLTPRHILTAEGEQARERYLWRTIGLFKNLMMLRRFVVPAISIDTQVVDGLLHDCILRLLEGDDKDTVAKYQMIFQALPHDIRSQERHIIIHRMAQSL</sequence>
<feature type="compositionally biased region" description="Polar residues" evidence="3">
    <location>
        <begin position="99"/>
        <end position="111"/>
    </location>
</feature>
<comment type="subcellular location">
    <subcellularLocation>
        <location evidence="1">Nucleus</location>
    </subcellularLocation>
</comment>
<dbReference type="Proteomes" id="UP000717515">
    <property type="component" value="Unassembled WGS sequence"/>
</dbReference>
<keyword evidence="2" id="KW-0539">Nucleus</keyword>
<protein>
    <recommendedName>
        <fullName evidence="6">GCF C-terminal domain-containing protein</fullName>
    </recommendedName>
</protein>
<evidence type="ECO:0000256" key="1">
    <source>
        <dbReference type="ARBA" id="ARBA00004123"/>
    </source>
</evidence>
<feature type="compositionally biased region" description="Basic residues" evidence="3">
    <location>
        <begin position="452"/>
        <end position="466"/>
    </location>
</feature>
<dbReference type="AlphaFoldDB" id="A0A9P8IHX3"/>
<feature type="region of interest" description="Disordered" evidence="3">
    <location>
        <begin position="81"/>
        <end position="114"/>
    </location>
</feature>
<reference evidence="4" key="1">
    <citation type="submission" date="2021-07" db="EMBL/GenBank/DDBJ databases">
        <title>Draft genome of Mortierella alpina, strain LL118, isolated from an aspen leaf litter sample.</title>
        <authorList>
            <person name="Yang S."/>
            <person name="Vinatzer B.A."/>
        </authorList>
    </citation>
    <scope>NUCLEOTIDE SEQUENCE</scope>
    <source>
        <strain evidence="4">LL118</strain>
    </source>
</reference>
<proteinExistence type="predicted"/>
<organism evidence="4 5">
    <name type="scientific">Mortierella alpina</name>
    <name type="common">Oleaginous fungus</name>
    <name type="synonym">Mortierella renispora</name>
    <dbReference type="NCBI Taxonomy" id="64518"/>
    <lineage>
        <taxon>Eukaryota</taxon>
        <taxon>Fungi</taxon>
        <taxon>Fungi incertae sedis</taxon>
        <taxon>Mucoromycota</taxon>
        <taxon>Mortierellomycotina</taxon>
        <taxon>Mortierellomycetes</taxon>
        <taxon>Mortierellales</taxon>
        <taxon>Mortierellaceae</taxon>
        <taxon>Mortierella</taxon>
    </lineage>
</organism>
<dbReference type="GO" id="GO:0003677">
    <property type="term" value="F:DNA binding"/>
    <property type="evidence" value="ECO:0007669"/>
    <property type="project" value="InterPro"/>
</dbReference>
<gene>
    <name evidence="4" type="ORF">KVV02_006354</name>
</gene>
<feature type="compositionally biased region" description="Basic residues" evidence="3">
    <location>
        <begin position="81"/>
        <end position="92"/>
    </location>
</feature>
<evidence type="ECO:0000313" key="4">
    <source>
        <dbReference type="EMBL" id="KAG9327650.1"/>
    </source>
</evidence>
<dbReference type="GO" id="GO:0000390">
    <property type="term" value="P:spliceosomal complex disassembly"/>
    <property type="evidence" value="ECO:0007669"/>
    <property type="project" value="InterPro"/>
</dbReference>
<dbReference type="PANTHER" id="PTHR12214:SF0">
    <property type="entry name" value="LD29489P"/>
    <property type="match status" value="1"/>
</dbReference>
<comment type="caution">
    <text evidence="4">The sequence shown here is derived from an EMBL/GenBank/DDBJ whole genome shotgun (WGS) entry which is preliminary data.</text>
</comment>
<dbReference type="GO" id="GO:0071008">
    <property type="term" value="C:U2-type post-mRNA release spliceosomal complex"/>
    <property type="evidence" value="ECO:0007669"/>
    <property type="project" value="InterPro"/>
</dbReference>
<dbReference type="InterPro" id="IPR028211">
    <property type="entry name" value="Ntr2"/>
</dbReference>
<feature type="region of interest" description="Disordered" evidence="3">
    <location>
        <begin position="420"/>
        <end position="491"/>
    </location>
</feature>
<dbReference type="Pfam" id="PF15458">
    <property type="entry name" value="NTR2"/>
    <property type="match status" value="1"/>
</dbReference>
<accession>A0A9P8IHX3</accession>
<evidence type="ECO:0000256" key="2">
    <source>
        <dbReference type="ARBA" id="ARBA00023242"/>
    </source>
</evidence>
<evidence type="ECO:0000256" key="3">
    <source>
        <dbReference type="SAM" id="MobiDB-lite"/>
    </source>
</evidence>
<dbReference type="PANTHER" id="PTHR12214">
    <property type="entry name" value="GC-RICH SEQUENCE DNA-BINDING FACTOR"/>
    <property type="match status" value="1"/>
</dbReference>
<name>A0A9P8IHX3_MORAP</name>
<feature type="compositionally biased region" description="Basic residues" evidence="3">
    <location>
        <begin position="1"/>
        <end position="11"/>
    </location>
</feature>
<evidence type="ECO:0008006" key="6">
    <source>
        <dbReference type="Google" id="ProtNLM"/>
    </source>
</evidence>